<accession>A0ABX1VK03</accession>
<evidence type="ECO:0000313" key="3">
    <source>
        <dbReference type="Proteomes" id="UP000609651"/>
    </source>
</evidence>
<comment type="caution">
    <text evidence="2">The sequence shown here is derived from an EMBL/GenBank/DDBJ whole genome shotgun (WGS) entry which is preliminary data.</text>
</comment>
<name>A0ABX1VK03_9PLAN</name>
<reference evidence="2 3" key="1">
    <citation type="journal article" date="2020" name="Syst. Appl. Microbiol.">
        <title>Alienimonas chondri sp. nov., a novel planctomycete isolated from the biofilm of the red alga Chondrus crispus.</title>
        <authorList>
            <person name="Vitorino I."/>
            <person name="Albuquerque L."/>
            <person name="Wiegand S."/>
            <person name="Kallscheuer N."/>
            <person name="da Costa M.S."/>
            <person name="Lobo-da-Cunha A."/>
            <person name="Jogler C."/>
            <person name="Lage O.M."/>
        </authorList>
    </citation>
    <scope>NUCLEOTIDE SEQUENCE [LARGE SCALE GENOMIC DNA]</scope>
    <source>
        <strain evidence="2 3">LzC2</strain>
    </source>
</reference>
<evidence type="ECO:0000256" key="1">
    <source>
        <dbReference type="SAM" id="Phobius"/>
    </source>
</evidence>
<dbReference type="EMBL" id="WTPX01000167">
    <property type="protein sequence ID" value="NNJ27563.1"/>
    <property type="molecule type" value="Genomic_DNA"/>
</dbReference>
<evidence type="ECO:0000313" key="2">
    <source>
        <dbReference type="EMBL" id="NNJ27563.1"/>
    </source>
</evidence>
<proteinExistence type="predicted"/>
<dbReference type="Proteomes" id="UP000609651">
    <property type="component" value="Unassembled WGS sequence"/>
</dbReference>
<keyword evidence="1" id="KW-1133">Transmembrane helix</keyword>
<gene>
    <name evidence="2" type="ORF">LzC2_36680</name>
</gene>
<keyword evidence="1" id="KW-0472">Membrane</keyword>
<feature type="transmembrane region" description="Helical" evidence="1">
    <location>
        <begin position="21"/>
        <end position="41"/>
    </location>
</feature>
<sequence length="146" mass="16118">MSDGDATNEKPSPTAGRSRRRYVVGLLLLGCAVSTACWYGWYRRHLLLTNAGRHGWDWVDTAVSGSALSEAIERHRAAVAEPTGDVVNGEWLATFNRRVNAWLAILRIWHETGDSTASAYIDRHLATDATQDERNNAEGHGYPVSP</sequence>
<keyword evidence="3" id="KW-1185">Reference proteome</keyword>
<organism evidence="2 3">
    <name type="scientific">Alienimonas chondri</name>
    <dbReference type="NCBI Taxonomy" id="2681879"/>
    <lineage>
        <taxon>Bacteria</taxon>
        <taxon>Pseudomonadati</taxon>
        <taxon>Planctomycetota</taxon>
        <taxon>Planctomycetia</taxon>
        <taxon>Planctomycetales</taxon>
        <taxon>Planctomycetaceae</taxon>
        <taxon>Alienimonas</taxon>
    </lineage>
</organism>
<protein>
    <submittedName>
        <fullName evidence="2">Uncharacterized protein</fullName>
    </submittedName>
</protein>
<keyword evidence="1" id="KW-0812">Transmembrane</keyword>